<comment type="caution">
    <text evidence="1">The sequence shown here is derived from an EMBL/GenBank/DDBJ whole genome shotgun (WGS) entry which is preliminary data.</text>
</comment>
<reference evidence="1 2" key="1">
    <citation type="submission" date="2010-04" db="EMBL/GenBank/DDBJ databases">
        <authorList>
            <person name="Qin X."/>
            <person name="Bachman B."/>
            <person name="Battles P."/>
            <person name="Bell A."/>
            <person name="Bess C."/>
            <person name="Bickham C."/>
            <person name="Chaboub L."/>
            <person name="Chen D."/>
            <person name="Coyle M."/>
            <person name="Deiros D.R."/>
            <person name="Dinh H."/>
            <person name="Forbes L."/>
            <person name="Fowler G."/>
            <person name="Francisco L."/>
            <person name="Fu Q."/>
            <person name="Gubbala S."/>
            <person name="Hale W."/>
            <person name="Han Y."/>
            <person name="Hemphill L."/>
            <person name="Highlander S.K."/>
            <person name="Hirani K."/>
            <person name="Hogues M."/>
            <person name="Jackson L."/>
            <person name="Jakkamsetti A."/>
            <person name="Javaid M."/>
            <person name="Jiang H."/>
            <person name="Korchina V."/>
            <person name="Kovar C."/>
            <person name="Lara F."/>
            <person name="Lee S."/>
            <person name="Mata R."/>
            <person name="Mathew T."/>
            <person name="Moen C."/>
            <person name="Morales K."/>
            <person name="Munidasa M."/>
            <person name="Nazareth L."/>
            <person name="Ngo R."/>
            <person name="Nguyen L."/>
            <person name="Okwuonu G."/>
            <person name="Ongeri F."/>
            <person name="Patil S."/>
            <person name="Petrosino J."/>
            <person name="Pham C."/>
            <person name="Pham P."/>
            <person name="Pu L.-L."/>
            <person name="Puazo M."/>
            <person name="Raj R."/>
            <person name="Reid J."/>
            <person name="Rouhana J."/>
            <person name="Saada N."/>
            <person name="Shang Y."/>
            <person name="Simmons D."/>
            <person name="Thornton R."/>
            <person name="Warren J."/>
            <person name="Weissenberger G."/>
            <person name="Zhang J."/>
            <person name="Zhang L."/>
            <person name="Zhou C."/>
            <person name="Zhu D."/>
            <person name="Muzny D."/>
            <person name="Worley K."/>
            <person name="Gibbs R."/>
        </authorList>
    </citation>
    <scope>NUCLEOTIDE SEQUENCE [LARGE SCALE GENOMIC DNA]</scope>
    <source>
        <strain evidence="1 2">ATCC 49957</strain>
    </source>
</reference>
<organism evidence="1 2">
    <name type="scientific">Pseudoroseomonas cervicalis ATCC 49957</name>
    <dbReference type="NCBI Taxonomy" id="525371"/>
    <lineage>
        <taxon>Bacteria</taxon>
        <taxon>Pseudomonadati</taxon>
        <taxon>Pseudomonadota</taxon>
        <taxon>Alphaproteobacteria</taxon>
        <taxon>Acetobacterales</taxon>
        <taxon>Roseomonadaceae</taxon>
        <taxon>Roseomonas</taxon>
    </lineage>
</organism>
<accession>D5RM60</accession>
<evidence type="ECO:0000313" key="1">
    <source>
        <dbReference type="EMBL" id="EFH11612.1"/>
    </source>
</evidence>
<proteinExistence type="predicted"/>
<evidence type="ECO:0008006" key="3">
    <source>
        <dbReference type="Google" id="ProtNLM"/>
    </source>
</evidence>
<sequence>MGVISSGVRPPAELAHIVQRIGESGTLQLIEALGGRRIYIPMHLSDTTPIVVVLGRDMAQQLVELHPYHLQVPLARHWRMRLYRARGETLASIASKLGMTENGVWRALRNEAADQQQSLPFF</sequence>
<dbReference type="EMBL" id="ADVL01000351">
    <property type="protein sequence ID" value="EFH11612.1"/>
    <property type="molecule type" value="Genomic_DNA"/>
</dbReference>
<gene>
    <name evidence="1" type="ORF">HMPREF0731_2171</name>
</gene>
<dbReference type="HOGENOM" id="CLU_2024991_0_0_5"/>
<evidence type="ECO:0000313" key="2">
    <source>
        <dbReference type="Proteomes" id="UP000005324"/>
    </source>
</evidence>
<keyword evidence="2" id="KW-1185">Reference proteome</keyword>
<protein>
    <recommendedName>
        <fullName evidence="3">Mor transcription activator domain-containing protein</fullName>
    </recommendedName>
</protein>
<dbReference type="RefSeq" id="WP_007004588.1">
    <property type="nucleotide sequence ID" value="NZ_GG770779.1"/>
</dbReference>
<dbReference type="AlphaFoldDB" id="D5RM60"/>
<dbReference type="Proteomes" id="UP000005324">
    <property type="component" value="Unassembled WGS sequence"/>
</dbReference>
<name>D5RM60_9PROT</name>
<dbReference type="OrthoDB" id="7222257at2"/>